<sequence>MTALASGGLILVAGVALGELALRPGIRPTDILATIEARTETGIFNQKMGVAPGEMTLTEDQYRAKIAEAERTGQAKAEIAFQRELADVQADKEILVGAYQTLYQRTNVIAQEGLRMENLAQQFRQQLLQQTNGGRATVIAVYDMLCAIGDQQSCEKARQARAGMIQEASELTQGDLAKKINNLMAGVPDPATLVVNTRGNGSRASPR</sequence>
<evidence type="ECO:0000313" key="2">
    <source>
        <dbReference type="Proteomes" id="UP001589858"/>
    </source>
</evidence>
<gene>
    <name evidence="1" type="ORF">ACFFF8_04770</name>
</gene>
<protein>
    <submittedName>
        <fullName evidence="1">Uncharacterized protein</fullName>
    </submittedName>
</protein>
<dbReference type="EMBL" id="JBHLTM010000016">
    <property type="protein sequence ID" value="MFC0683898.1"/>
    <property type="molecule type" value="Genomic_DNA"/>
</dbReference>
<dbReference type="RefSeq" id="WP_267220241.1">
    <property type="nucleotide sequence ID" value="NZ_JAPCWC010000006.1"/>
</dbReference>
<comment type="caution">
    <text evidence="1">The sequence shown here is derived from an EMBL/GenBank/DDBJ whole genome shotgun (WGS) entry which is preliminary data.</text>
</comment>
<proteinExistence type="predicted"/>
<accession>A0ABV6S3U4</accession>
<reference evidence="1 2" key="1">
    <citation type="submission" date="2024-09" db="EMBL/GenBank/DDBJ databases">
        <authorList>
            <person name="Sun Q."/>
            <person name="Mori K."/>
        </authorList>
    </citation>
    <scope>NUCLEOTIDE SEQUENCE [LARGE SCALE GENOMIC DNA]</scope>
    <source>
        <strain evidence="1 2">CICC 11035S</strain>
    </source>
</reference>
<keyword evidence="2" id="KW-1185">Reference proteome</keyword>
<dbReference type="Proteomes" id="UP001589858">
    <property type="component" value="Unassembled WGS sequence"/>
</dbReference>
<organism evidence="1 2">
    <name type="scientific">Novosphingobium clariflavum</name>
    <dbReference type="NCBI Taxonomy" id="2029884"/>
    <lineage>
        <taxon>Bacteria</taxon>
        <taxon>Pseudomonadati</taxon>
        <taxon>Pseudomonadota</taxon>
        <taxon>Alphaproteobacteria</taxon>
        <taxon>Sphingomonadales</taxon>
        <taxon>Sphingomonadaceae</taxon>
        <taxon>Novosphingobium</taxon>
    </lineage>
</organism>
<evidence type="ECO:0000313" key="1">
    <source>
        <dbReference type="EMBL" id="MFC0683898.1"/>
    </source>
</evidence>
<name>A0ABV6S3U4_9SPHN</name>